<protein>
    <submittedName>
        <fullName evidence="6">Response regulator</fullName>
    </submittedName>
</protein>
<feature type="domain" description="Response regulatory" evidence="5">
    <location>
        <begin position="15"/>
        <end position="131"/>
    </location>
</feature>
<dbReference type="Pfam" id="PF00196">
    <property type="entry name" value="GerE"/>
    <property type="match status" value="1"/>
</dbReference>
<dbReference type="PROSITE" id="PS50110">
    <property type="entry name" value="RESPONSE_REGULATORY"/>
    <property type="match status" value="1"/>
</dbReference>
<dbReference type="Proteomes" id="UP001595872">
    <property type="component" value="Unassembled WGS sequence"/>
</dbReference>
<dbReference type="PROSITE" id="PS50043">
    <property type="entry name" value="HTH_LUXR_2"/>
    <property type="match status" value="1"/>
</dbReference>
<dbReference type="CDD" id="cd06170">
    <property type="entry name" value="LuxR_C_like"/>
    <property type="match status" value="1"/>
</dbReference>
<keyword evidence="2" id="KW-0238">DNA-binding</keyword>
<evidence type="ECO:0000313" key="7">
    <source>
        <dbReference type="Proteomes" id="UP001595872"/>
    </source>
</evidence>
<dbReference type="SMART" id="SM00448">
    <property type="entry name" value="REC"/>
    <property type="match status" value="1"/>
</dbReference>
<dbReference type="InterPro" id="IPR000792">
    <property type="entry name" value="Tscrpt_reg_LuxR_C"/>
</dbReference>
<evidence type="ECO:0000259" key="4">
    <source>
        <dbReference type="PROSITE" id="PS50043"/>
    </source>
</evidence>
<evidence type="ECO:0000256" key="1">
    <source>
        <dbReference type="ARBA" id="ARBA00022553"/>
    </source>
</evidence>
<dbReference type="PROSITE" id="PS00622">
    <property type="entry name" value="HTH_LUXR_1"/>
    <property type="match status" value="1"/>
</dbReference>
<keyword evidence="1 3" id="KW-0597">Phosphoprotein</keyword>
<feature type="modified residue" description="4-aspartylphosphate" evidence="3">
    <location>
        <position position="66"/>
    </location>
</feature>
<dbReference type="InterPro" id="IPR001789">
    <property type="entry name" value="Sig_transdc_resp-reg_receiver"/>
</dbReference>
<dbReference type="InterPro" id="IPR039420">
    <property type="entry name" value="WalR-like"/>
</dbReference>
<dbReference type="RefSeq" id="WP_378256100.1">
    <property type="nucleotide sequence ID" value="NZ_JBHSIT010000004.1"/>
</dbReference>
<feature type="domain" description="HTH luxR-type" evidence="4">
    <location>
        <begin position="158"/>
        <end position="223"/>
    </location>
</feature>
<dbReference type="InterPro" id="IPR058245">
    <property type="entry name" value="NreC/VraR/RcsB-like_REC"/>
</dbReference>
<name>A0ABV9TZW9_9ACTN</name>
<evidence type="ECO:0000256" key="2">
    <source>
        <dbReference type="ARBA" id="ARBA00023125"/>
    </source>
</evidence>
<dbReference type="Pfam" id="PF00072">
    <property type="entry name" value="Response_reg"/>
    <property type="match status" value="1"/>
</dbReference>
<dbReference type="InterPro" id="IPR011006">
    <property type="entry name" value="CheY-like_superfamily"/>
</dbReference>
<dbReference type="PANTHER" id="PTHR43214:SF43">
    <property type="entry name" value="TWO-COMPONENT RESPONSE REGULATOR"/>
    <property type="match status" value="1"/>
</dbReference>
<dbReference type="PANTHER" id="PTHR43214">
    <property type="entry name" value="TWO-COMPONENT RESPONSE REGULATOR"/>
    <property type="match status" value="1"/>
</dbReference>
<dbReference type="SUPFAM" id="SSF52172">
    <property type="entry name" value="CheY-like"/>
    <property type="match status" value="1"/>
</dbReference>
<evidence type="ECO:0000313" key="6">
    <source>
        <dbReference type="EMBL" id="MFC4908976.1"/>
    </source>
</evidence>
<dbReference type="SUPFAM" id="SSF46894">
    <property type="entry name" value="C-terminal effector domain of the bipartite response regulators"/>
    <property type="match status" value="1"/>
</dbReference>
<keyword evidence="7" id="KW-1185">Reference proteome</keyword>
<organism evidence="6 7">
    <name type="scientific">Actinomadura gamaensis</name>
    <dbReference type="NCBI Taxonomy" id="1763541"/>
    <lineage>
        <taxon>Bacteria</taxon>
        <taxon>Bacillati</taxon>
        <taxon>Actinomycetota</taxon>
        <taxon>Actinomycetes</taxon>
        <taxon>Streptosporangiales</taxon>
        <taxon>Thermomonosporaceae</taxon>
        <taxon>Actinomadura</taxon>
    </lineage>
</organism>
<accession>A0ABV9TZW9</accession>
<dbReference type="CDD" id="cd17535">
    <property type="entry name" value="REC_NarL-like"/>
    <property type="match status" value="1"/>
</dbReference>
<dbReference type="PRINTS" id="PR00038">
    <property type="entry name" value="HTHLUXR"/>
</dbReference>
<dbReference type="InterPro" id="IPR016032">
    <property type="entry name" value="Sig_transdc_resp-reg_C-effctor"/>
</dbReference>
<evidence type="ECO:0000256" key="3">
    <source>
        <dbReference type="PROSITE-ProRule" id="PRU00169"/>
    </source>
</evidence>
<proteinExistence type="predicted"/>
<sequence>MSGAGNGSAAGAAIRVLIADDHPVVRQGLRTYLGIQDDIEVVGEAVDGVEAVSMAERLEPDIVLMDLKMPGAGGLAALTELRARGVAARVLVLTSVTERGHVLPAVQAGAAGYLYKDVDPRALVQAIRAVHDGHVLFAPDAAEAVLGADATGGNGRHDDRGLAALTDREREVLVQIARGRSNREIARVLAVSEKTVKTHVSNLLMKLGVQDRTQAALYAVRHGLVAD</sequence>
<dbReference type="EMBL" id="JBHSIT010000004">
    <property type="protein sequence ID" value="MFC4908976.1"/>
    <property type="molecule type" value="Genomic_DNA"/>
</dbReference>
<evidence type="ECO:0000259" key="5">
    <source>
        <dbReference type="PROSITE" id="PS50110"/>
    </source>
</evidence>
<dbReference type="SMART" id="SM00421">
    <property type="entry name" value="HTH_LUXR"/>
    <property type="match status" value="1"/>
</dbReference>
<reference evidence="7" key="1">
    <citation type="journal article" date="2019" name="Int. J. Syst. Evol. Microbiol.">
        <title>The Global Catalogue of Microorganisms (GCM) 10K type strain sequencing project: providing services to taxonomists for standard genome sequencing and annotation.</title>
        <authorList>
            <consortium name="The Broad Institute Genomics Platform"/>
            <consortium name="The Broad Institute Genome Sequencing Center for Infectious Disease"/>
            <person name="Wu L."/>
            <person name="Ma J."/>
        </authorList>
    </citation>
    <scope>NUCLEOTIDE SEQUENCE [LARGE SCALE GENOMIC DNA]</scope>
    <source>
        <strain evidence="7">KLKA75</strain>
    </source>
</reference>
<dbReference type="Gene3D" id="3.40.50.2300">
    <property type="match status" value="1"/>
</dbReference>
<comment type="caution">
    <text evidence="6">The sequence shown here is derived from an EMBL/GenBank/DDBJ whole genome shotgun (WGS) entry which is preliminary data.</text>
</comment>
<gene>
    <name evidence="6" type="ORF">ACFPCY_16755</name>
</gene>